<dbReference type="AlphaFoldDB" id="A0A7C5J094"/>
<dbReference type="InterPro" id="IPR015168">
    <property type="entry name" value="SsuA/THI5"/>
</dbReference>
<organism evidence="2">
    <name type="scientific">Thiolapillus brandeum</name>
    <dbReference type="NCBI Taxonomy" id="1076588"/>
    <lineage>
        <taxon>Bacteria</taxon>
        <taxon>Pseudomonadati</taxon>
        <taxon>Pseudomonadota</taxon>
        <taxon>Gammaproteobacteria</taxon>
        <taxon>Chromatiales</taxon>
        <taxon>Sedimenticolaceae</taxon>
        <taxon>Thiolapillus</taxon>
    </lineage>
</organism>
<dbReference type="SUPFAM" id="SSF53850">
    <property type="entry name" value="Periplasmic binding protein-like II"/>
    <property type="match status" value="1"/>
</dbReference>
<name>A0A7C5J094_9GAMM</name>
<gene>
    <name evidence="2" type="ORF">ENJ98_07130</name>
</gene>
<dbReference type="CDD" id="cd01008">
    <property type="entry name" value="PBP2_NrtA_SsuA_CpmA_like"/>
    <property type="match status" value="1"/>
</dbReference>
<dbReference type="EMBL" id="DROM01000429">
    <property type="protein sequence ID" value="HHH13993.1"/>
    <property type="molecule type" value="Genomic_DNA"/>
</dbReference>
<evidence type="ECO:0000313" key="2">
    <source>
        <dbReference type="EMBL" id="HHH13993.1"/>
    </source>
</evidence>
<feature type="domain" description="SsuA/THI5-like" evidence="1">
    <location>
        <begin position="49"/>
        <end position="258"/>
    </location>
</feature>
<accession>A0A7C5J094</accession>
<dbReference type="Pfam" id="PF09084">
    <property type="entry name" value="NMT1"/>
    <property type="match status" value="1"/>
</dbReference>
<dbReference type="Gene3D" id="3.40.190.10">
    <property type="entry name" value="Periplasmic binding protein-like II"/>
    <property type="match status" value="2"/>
</dbReference>
<sequence>MHRIIDHINGALARPGVRAALFLLFLLQGCTEEKQPVVTLGAQASVQNALVWVAKEQGIFAQEGVEVKIKPYPSGKRALEGMLRGEVELAVMAETPLAIAAPAHPRLRIFATLGKSDNNICVLARRDRGVVRPEDLRGKRIATQRGSAVHFFLSSFLLQAGLRRDQVELRFLEVEELAEAFARGEVDAISMRDPVLERAEQMAGDGRSIRLCSPGLYTKTYNLVGWREFSGRHPEAMERILRALSRAALMVREEPRAALAVMEKRLQIVPERLQQIWSNVNFRLTLNQALLLSLREELRWAVSAGLLGPGVLEPGRLPDFLAMVETAPLQKVLPEAVGLIGVEEKNP</sequence>
<evidence type="ECO:0000259" key="1">
    <source>
        <dbReference type="Pfam" id="PF09084"/>
    </source>
</evidence>
<dbReference type="PROSITE" id="PS51257">
    <property type="entry name" value="PROKAR_LIPOPROTEIN"/>
    <property type="match status" value="1"/>
</dbReference>
<reference evidence="2" key="1">
    <citation type="journal article" date="2020" name="mSystems">
        <title>Genome- and Community-Level Interaction Insights into Carbon Utilization and Element Cycling Functions of Hydrothermarchaeota in Hydrothermal Sediment.</title>
        <authorList>
            <person name="Zhou Z."/>
            <person name="Liu Y."/>
            <person name="Xu W."/>
            <person name="Pan J."/>
            <person name="Luo Z.H."/>
            <person name="Li M."/>
        </authorList>
    </citation>
    <scope>NUCLEOTIDE SEQUENCE [LARGE SCALE GENOMIC DNA]</scope>
    <source>
        <strain evidence="2">HyVt-535</strain>
    </source>
</reference>
<proteinExistence type="predicted"/>
<dbReference type="Proteomes" id="UP000886100">
    <property type="component" value="Unassembled WGS sequence"/>
</dbReference>
<comment type="caution">
    <text evidence="2">The sequence shown here is derived from an EMBL/GenBank/DDBJ whole genome shotgun (WGS) entry which is preliminary data.</text>
</comment>
<dbReference type="PANTHER" id="PTHR30024">
    <property type="entry name" value="ALIPHATIC SULFONATES-BINDING PROTEIN-RELATED"/>
    <property type="match status" value="1"/>
</dbReference>
<protein>
    <submittedName>
        <fullName evidence="2">Transporter substrate-binding domain-containing protein</fullName>
    </submittedName>
</protein>